<sequence>MRGERRWRLQSACGCGGCRVRGARGRRAAGRHFSVLEEPRYTSVSGGCSLADSVAEVCPAALGPRARAGHVLAANRHSPTAGDDTSLYAYQLH</sequence>
<gene>
    <name evidence="1" type="primary">jg5559</name>
    <name evidence="1" type="ORF">PAEG_LOCUS14713</name>
</gene>
<evidence type="ECO:0000313" key="2">
    <source>
        <dbReference type="Proteomes" id="UP000838756"/>
    </source>
</evidence>
<organism evidence="1 2">
    <name type="scientific">Pararge aegeria aegeria</name>
    <dbReference type="NCBI Taxonomy" id="348720"/>
    <lineage>
        <taxon>Eukaryota</taxon>
        <taxon>Metazoa</taxon>
        <taxon>Ecdysozoa</taxon>
        <taxon>Arthropoda</taxon>
        <taxon>Hexapoda</taxon>
        <taxon>Insecta</taxon>
        <taxon>Pterygota</taxon>
        <taxon>Neoptera</taxon>
        <taxon>Endopterygota</taxon>
        <taxon>Lepidoptera</taxon>
        <taxon>Glossata</taxon>
        <taxon>Ditrysia</taxon>
        <taxon>Papilionoidea</taxon>
        <taxon>Nymphalidae</taxon>
        <taxon>Satyrinae</taxon>
        <taxon>Satyrini</taxon>
        <taxon>Parargina</taxon>
        <taxon>Pararge</taxon>
    </lineage>
</organism>
<dbReference type="EMBL" id="CAKXAJ010025268">
    <property type="protein sequence ID" value="CAH2237425.1"/>
    <property type="molecule type" value="Genomic_DNA"/>
</dbReference>
<reference evidence="1" key="1">
    <citation type="submission" date="2022-03" db="EMBL/GenBank/DDBJ databases">
        <authorList>
            <person name="Lindestad O."/>
        </authorList>
    </citation>
    <scope>NUCLEOTIDE SEQUENCE</scope>
</reference>
<name>A0A8S4RIZ6_9NEOP</name>
<keyword evidence="2" id="KW-1185">Reference proteome</keyword>
<dbReference type="Proteomes" id="UP000838756">
    <property type="component" value="Unassembled WGS sequence"/>
</dbReference>
<evidence type="ECO:0000313" key="1">
    <source>
        <dbReference type="EMBL" id="CAH2237425.1"/>
    </source>
</evidence>
<proteinExistence type="predicted"/>
<comment type="caution">
    <text evidence="1">The sequence shown here is derived from an EMBL/GenBank/DDBJ whole genome shotgun (WGS) entry which is preliminary data.</text>
</comment>
<accession>A0A8S4RIZ6</accession>
<dbReference type="AlphaFoldDB" id="A0A8S4RIZ6"/>
<protein>
    <submittedName>
        <fullName evidence="1">Jg5559 protein</fullName>
    </submittedName>
</protein>
<dbReference type="OrthoDB" id="7478281at2759"/>